<dbReference type="Pfam" id="PF24836">
    <property type="entry name" value="NQRA_2nd"/>
    <property type="match status" value="1"/>
</dbReference>
<gene>
    <name evidence="8" type="primary">nqrA</name>
    <name evidence="12" type="ORF">H206_01090</name>
</gene>
<comment type="catalytic activity">
    <reaction evidence="8">
        <text>a ubiquinone + n Na(+)(in) + NADH + H(+) = a ubiquinol + n Na(+)(out) + NAD(+)</text>
        <dbReference type="Rhea" id="RHEA:47748"/>
        <dbReference type="Rhea" id="RHEA-COMP:9565"/>
        <dbReference type="Rhea" id="RHEA-COMP:9566"/>
        <dbReference type="ChEBI" id="CHEBI:15378"/>
        <dbReference type="ChEBI" id="CHEBI:16389"/>
        <dbReference type="ChEBI" id="CHEBI:17976"/>
        <dbReference type="ChEBI" id="CHEBI:29101"/>
        <dbReference type="ChEBI" id="CHEBI:57540"/>
        <dbReference type="ChEBI" id="CHEBI:57945"/>
        <dbReference type="EC" id="7.2.1.1"/>
    </reaction>
</comment>
<keyword evidence="12" id="KW-0560">Oxidoreductase</keyword>
<evidence type="ECO:0000259" key="9">
    <source>
        <dbReference type="Pfam" id="PF05896"/>
    </source>
</evidence>
<comment type="similarity">
    <text evidence="8">Belongs to the NqrA family.</text>
</comment>
<evidence type="ECO:0000259" key="11">
    <source>
        <dbReference type="Pfam" id="PF24836"/>
    </source>
</evidence>
<dbReference type="InterPro" id="IPR022615">
    <property type="entry name" value="NqrA_C_domain"/>
</dbReference>
<dbReference type="AlphaFoldDB" id="A0A3S3U585"/>
<evidence type="ECO:0000256" key="6">
    <source>
        <dbReference type="ARBA" id="ARBA00023075"/>
    </source>
</evidence>
<evidence type="ECO:0000256" key="2">
    <source>
        <dbReference type="ARBA" id="ARBA00022967"/>
    </source>
</evidence>
<evidence type="ECO:0000313" key="13">
    <source>
        <dbReference type="Proteomes" id="UP000287853"/>
    </source>
</evidence>
<dbReference type="Proteomes" id="UP000287853">
    <property type="component" value="Unassembled WGS sequence"/>
</dbReference>
<keyword evidence="3 8" id="KW-0520">NAD</keyword>
<comment type="caution">
    <text evidence="12">The sequence shown here is derived from an EMBL/GenBank/DDBJ whole genome shotgun (WGS) entry which is preliminary data.</text>
</comment>
<keyword evidence="4 8" id="KW-0915">Sodium</keyword>
<dbReference type="InterPro" id="IPR008703">
    <property type="entry name" value="NqrA"/>
</dbReference>
<dbReference type="NCBIfam" id="TIGR01936">
    <property type="entry name" value="nqrA"/>
    <property type="match status" value="1"/>
</dbReference>
<dbReference type="PANTHER" id="PTHR37839">
    <property type="entry name" value="NA(+)-TRANSLOCATING NADH-QUINONE REDUCTASE SUBUNIT A"/>
    <property type="match status" value="1"/>
</dbReference>
<comment type="subunit">
    <text evidence="8">Composed of six subunits; NqrA, NqrB, NqrC, NqrD, NqrE and NqrF.</text>
</comment>
<dbReference type="EC" id="7.2.1.1" evidence="8"/>
<feature type="domain" description="NqrA N-terminal barrel-sandwich hybrid" evidence="9">
    <location>
        <begin position="9"/>
        <end position="100"/>
    </location>
</feature>
<proteinExistence type="inferred from homology"/>
<feature type="domain" description="NqrA second alpha/beta" evidence="11">
    <location>
        <begin position="121"/>
        <end position="262"/>
    </location>
</feature>
<evidence type="ECO:0000256" key="1">
    <source>
        <dbReference type="ARBA" id="ARBA00022448"/>
    </source>
</evidence>
<dbReference type="GO" id="GO:0006814">
    <property type="term" value="P:sodium ion transport"/>
    <property type="evidence" value="ECO:0007669"/>
    <property type="project" value="UniProtKB-UniRule"/>
</dbReference>
<comment type="function">
    <text evidence="8">NQR complex catalyzes the reduction of ubiquinone-1 to ubiquinol by two successive reactions, coupled with the transport of Na(+) ions from the cytoplasm to the periplasm. NqrA to NqrE are probably involved in the second step, the conversion of ubisemiquinone to ubiquinol.</text>
</comment>
<dbReference type="EMBL" id="MTKO01000102">
    <property type="protein sequence ID" value="RWX44055.1"/>
    <property type="molecule type" value="Genomic_DNA"/>
</dbReference>
<sequence>MGSTLMDFTITKGLDIPISGTPEQSIQTGNPVTEVALLGFDYVDLKPTMKVRVDDQVATGQLLFTDKKNPGVRFTAPAPGKVTAIHRGPRRRFESLVIELEGEERLSFTSPCPASKDLPDTAAIKEILIASGQWAALRTRPFGKVPSPEAEAASLFITAIDTQPLAANPAVIINEYRGDFILGLNALQSLTAKTFLCCSQDITLRRSDLPNIEVAYFSGPHPAGLASTHIHLLDPVHSGKEVWHIGYQDVIAIGHLFRTGKLWEERVVALTGPSMQRPRLIKTLAGASVPELCQNEIADPQARLIAGSVLSGHRMGEENVHGYLGRYQQQICALPEKDGSGLLNWLRPGGDRYSSLPIFLSAFTKKAGTKFPLSTASWGGERAILPMGTYEKVLPLNLIATSLLKSIATGNTEKAAALGCLELIEEDLALCSFVCPGKNNFGPMLRDVLTKIEEDG</sequence>
<evidence type="ECO:0000313" key="12">
    <source>
        <dbReference type="EMBL" id="RWX44055.1"/>
    </source>
</evidence>
<evidence type="ECO:0000259" key="10">
    <source>
        <dbReference type="Pfam" id="PF11973"/>
    </source>
</evidence>
<dbReference type="GO" id="GO:0016655">
    <property type="term" value="F:oxidoreductase activity, acting on NAD(P)H, quinone or similar compound as acceptor"/>
    <property type="evidence" value="ECO:0007669"/>
    <property type="project" value="UniProtKB-UniRule"/>
</dbReference>
<keyword evidence="5 8" id="KW-0406">Ion transport</keyword>
<keyword evidence="6 8" id="KW-0830">Ubiquinone</keyword>
<dbReference type="NCBIfam" id="NF003759">
    <property type="entry name" value="PRK05352.1-2"/>
    <property type="match status" value="1"/>
</dbReference>
<accession>A0A3S3U585</accession>
<protein>
    <recommendedName>
        <fullName evidence="8">Na(+)-translocating NADH-quinone reductase subunit A</fullName>
        <shortName evidence="8">Na(+)-NQR subunit A</shortName>
        <shortName evidence="8">Na(+)-translocating NQR subunit A</shortName>
        <ecNumber evidence="8">7.2.1.1</ecNumber>
    </recommendedName>
    <alternativeName>
        <fullName evidence="8">NQR complex subunit A</fullName>
    </alternativeName>
    <alternativeName>
        <fullName evidence="8">NQR-1 subunit A</fullName>
    </alternativeName>
</protein>
<dbReference type="Pfam" id="PF11973">
    <property type="entry name" value="NQRA_SLBB"/>
    <property type="match status" value="1"/>
</dbReference>
<evidence type="ECO:0000256" key="3">
    <source>
        <dbReference type="ARBA" id="ARBA00023027"/>
    </source>
</evidence>
<dbReference type="InterPro" id="IPR056147">
    <property type="entry name" value="NQRA_N"/>
</dbReference>
<evidence type="ECO:0000256" key="4">
    <source>
        <dbReference type="ARBA" id="ARBA00023053"/>
    </source>
</evidence>
<feature type="domain" description="Na(+)-translocating NADH-quinone reductase subunit A C-terminal" evidence="10">
    <location>
        <begin position="267"/>
        <end position="315"/>
    </location>
</feature>
<name>A0A3S3U585_9BACT</name>
<dbReference type="InterPro" id="IPR056148">
    <property type="entry name" value="NQRA_2nd"/>
</dbReference>
<keyword evidence="7 8" id="KW-0739">Sodium transport</keyword>
<dbReference type="HAMAP" id="MF_00425">
    <property type="entry name" value="NqrA"/>
    <property type="match status" value="1"/>
</dbReference>
<evidence type="ECO:0000256" key="5">
    <source>
        <dbReference type="ARBA" id="ARBA00023065"/>
    </source>
</evidence>
<reference evidence="12 13" key="1">
    <citation type="submission" date="2017-01" db="EMBL/GenBank/DDBJ databases">
        <title>The cable genome- insights into the physiology and evolution of filamentous bacteria capable of sulfide oxidation via long distance electron transfer.</title>
        <authorList>
            <person name="Schreiber L."/>
            <person name="Bjerg J.T."/>
            <person name="Boggild A."/>
            <person name="Van De Vossenberg J."/>
            <person name="Meysman F."/>
            <person name="Nielsen L.P."/>
            <person name="Schramm A."/>
            <person name="Kjeldsen K.U."/>
        </authorList>
    </citation>
    <scope>NUCLEOTIDE SEQUENCE [LARGE SCALE GENOMIC DNA]</scope>
    <source>
        <strain evidence="12">MCF</strain>
    </source>
</reference>
<evidence type="ECO:0000256" key="7">
    <source>
        <dbReference type="ARBA" id="ARBA00023201"/>
    </source>
</evidence>
<keyword evidence="2 8" id="KW-1278">Translocase</keyword>
<organism evidence="12 13">
    <name type="scientific">Candidatus Electrothrix aarhusensis</name>
    <dbReference type="NCBI Taxonomy" id="1859131"/>
    <lineage>
        <taxon>Bacteria</taxon>
        <taxon>Pseudomonadati</taxon>
        <taxon>Thermodesulfobacteriota</taxon>
        <taxon>Desulfobulbia</taxon>
        <taxon>Desulfobulbales</taxon>
        <taxon>Desulfobulbaceae</taxon>
        <taxon>Candidatus Electrothrix</taxon>
    </lineage>
</organism>
<keyword evidence="13" id="KW-1185">Reference proteome</keyword>
<evidence type="ECO:0000256" key="8">
    <source>
        <dbReference type="HAMAP-Rule" id="MF_00425"/>
    </source>
</evidence>
<keyword evidence="1 8" id="KW-0813">Transport</keyword>
<dbReference type="Pfam" id="PF05896">
    <property type="entry name" value="NQRA_N"/>
    <property type="match status" value="1"/>
</dbReference>
<dbReference type="PANTHER" id="PTHR37839:SF1">
    <property type="entry name" value="NA(+)-TRANSLOCATING NADH-QUINONE REDUCTASE SUBUNIT A"/>
    <property type="match status" value="1"/>
</dbReference>